<evidence type="ECO:0000259" key="1">
    <source>
        <dbReference type="Pfam" id="PF24764"/>
    </source>
</evidence>
<accession>A0A1X7U5Y3</accession>
<feature type="domain" description="Integrase core" evidence="1">
    <location>
        <begin position="18"/>
        <end position="89"/>
    </location>
</feature>
<organism evidence="2">
    <name type="scientific">Amphimedon queenslandica</name>
    <name type="common">Sponge</name>
    <dbReference type="NCBI Taxonomy" id="400682"/>
    <lineage>
        <taxon>Eukaryota</taxon>
        <taxon>Metazoa</taxon>
        <taxon>Porifera</taxon>
        <taxon>Demospongiae</taxon>
        <taxon>Heteroscleromorpha</taxon>
        <taxon>Haplosclerida</taxon>
        <taxon>Niphatidae</taxon>
        <taxon>Amphimedon</taxon>
    </lineage>
</organism>
<proteinExistence type="predicted"/>
<dbReference type="PANTHER" id="PTHR46791:SF11">
    <property type="entry name" value="INTEGRASE CATALYTIC DOMAIN-CONTAINING PROTEIN"/>
    <property type="match status" value="1"/>
</dbReference>
<name>A0A1X7U5Y3_AMPQE</name>
<dbReference type="STRING" id="400682.A0A1X7U5Y3"/>
<dbReference type="InterPro" id="IPR058913">
    <property type="entry name" value="Integrase_dom_put"/>
</dbReference>
<dbReference type="Pfam" id="PF24764">
    <property type="entry name" value="rva_4"/>
    <property type="match status" value="1"/>
</dbReference>
<dbReference type="PANTHER" id="PTHR46791">
    <property type="entry name" value="EXPRESSED PROTEIN"/>
    <property type="match status" value="1"/>
</dbReference>
<protein>
    <recommendedName>
        <fullName evidence="1">Integrase core domain-containing protein</fullName>
    </recommendedName>
</protein>
<evidence type="ECO:0000313" key="2">
    <source>
        <dbReference type="EnsemblMetazoa" id="Aqu2.1.23160_001"/>
    </source>
</evidence>
<reference evidence="2" key="1">
    <citation type="submission" date="2017-05" db="UniProtKB">
        <authorList>
            <consortium name="EnsemblMetazoa"/>
        </authorList>
    </citation>
    <scope>IDENTIFICATION</scope>
</reference>
<sequence length="90" mass="10287">MFAKQLSRIDLHSICQHVYRVPSSNALWHINGLNCLIRCRIVVHGCIDGYSWKVNYVHASGNNMTNTVLNFFLEAATEHVLPSKVRSDKF</sequence>
<dbReference type="EnsemblMetazoa" id="Aqu2.1.23160_001">
    <property type="protein sequence ID" value="Aqu2.1.23160_001"/>
    <property type="gene ID" value="Aqu2.1.23160"/>
</dbReference>
<dbReference type="InParanoid" id="A0A1X7U5Y3"/>
<dbReference type="AlphaFoldDB" id="A0A1X7U5Y3"/>